<dbReference type="PANTHER" id="PTHR31435:SF9">
    <property type="entry name" value="PROTEIN NATD1"/>
    <property type="match status" value="1"/>
</dbReference>
<evidence type="ECO:0000259" key="4">
    <source>
        <dbReference type="PROSITE" id="PS51729"/>
    </source>
</evidence>
<accession>A0A1I8AYC7</accession>
<dbReference type="InterPro" id="IPR045057">
    <property type="entry name" value="Gcn5-rel_NAT"/>
</dbReference>
<dbReference type="Proteomes" id="UP000095281">
    <property type="component" value="Unplaced"/>
</dbReference>
<dbReference type="InterPro" id="IPR031165">
    <property type="entry name" value="GNAT_YJDJ"/>
</dbReference>
<name>A0A1I8AYC7_MELHA</name>
<comment type="similarity">
    <text evidence="1">Belongs to the NATD1 family.</text>
</comment>
<evidence type="ECO:0000256" key="2">
    <source>
        <dbReference type="ARBA" id="ARBA00020243"/>
    </source>
</evidence>
<feature type="domain" description="N-acetyltransferase" evidence="4">
    <location>
        <begin position="39"/>
        <end position="128"/>
    </location>
</feature>
<evidence type="ECO:0000256" key="1">
    <source>
        <dbReference type="ARBA" id="ARBA00006233"/>
    </source>
</evidence>
<dbReference type="InterPro" id="IPR016181">
    <property type="entry name" value="Acyl_CoA_acyltransferase"/>
</dbReference>
<reference evidence="6" key="1">
    <citation type="submission" date="2016-11" db="UniProtKB">
        <authorList>
            <consortium name="WormBaseParasite"/>
        </authorList>
    </citation>
    <scope>IDENTIFICATION</scope>
</reference>
<dbReference type="PANTHER" id="PTHR31435">
    <property type="entry name" value="PROTEIN NATD1"/>
    <property type="match status" value="1"/>
</dbReference>
<dbReference type="Gene3D" id="3.40.630.30">
    <property type="match status" value="1"/>
</dbReference>
<dbReference type="PROSITE" id="PS51729">
    <property type="entry name" value="GNAT_YJDJ"/>
    <property type="match status" value="1"/>
</dbReference>
<dbReference type="Pfam" id="PF14542">
    <property type="entry name" value="Acetyltransf_CG"/>
    <property type="match status" value="1"/>
</dbReference>
<evidence type="ECO:0000313" key="5">
    <source>
        <dbReference type="Proteomes" id="UP000095281"/>
    </source>
</evidence>
<proteinExistence type="inferred from homology"/>
<sequence length="132" mass="15388">MLGRQYDWVFGMYWRVEQIVRFFHVADRTAATLLPIIALMLSQDQQLLVMDADKNQAILEYKKLPNKVLELYHTEVPKEYGGKGIAKDLVKGAFRYCIDNNYKVYPTCSYVQKYSKDLATEEEKKIVVADIK</sequence>
<evidence type="ECO:0000313" key="6">
    <source>
        <dbReference type="WBParaSite" id="MhA1_Contig1101.frz3.gene1"/>
    </source>
</evidence>
<evidence type="ECO:0000256" key="3">
    <source>
        <dbReference type="ARBA" id="ARBA00031876"/>
    </source>
</evidence>
<keyword evidence="5" id="KW-1185">Reference proteome</keyword>
<dbReference type="SUPFAM" id="SSF55729">
    <property type="entry name" value="Acyl-CoA N-acyltransferases (Nat)"/>
    <property type="match status" value="1"/>
</dbReference>
<dbReference type="AlphaFoldDB" id="A0A1I8AYC7"/>
<dbReference type="WBParaSite" id="MhA1_Contig1101.frz3.gene1">
    <property type="protein sequence ID" value="MhA1_Contig1101.frz3.gene1"/>
    <property type="gene ID" value="MhA1_Contig1101.frz3.gene1"/>
</dbReference>
<organism evidence="5 6">
    <name type="scientific">Meloidogyne hapla</name>
    <name type="common">Root-knot nematode worm</name>
    <dbReference type="NCBI Taxonomy" id="6305"/>
    <lineage>
        <taxon>Eukaryota</taxon>
        <taxon>Metazoa</taxon>
        <taxon>Ecdysozoa</taxon>
        <taxon>Nematoda</taxon>
        <taxon>Chromadorea</taxon>
        <taxon>Rhabditida</taxon>
        <taxon>Tylenchina</taxon>
        <taxon>Tylenchomorpha</taxon>
        <taxon>Tylenchoidea</taxon>
        <taxon>Meloidogynidae</taxon>
        <taxon>Meloidogyninae</taxon>
        <taxon>Meloidogyne</taxon>
    </lineage>
</organism>
<protein>
    <recommendedName>
        <fullName evidence="2">Protein NATD1</fullName>
    </recommendedName>
    <alternativeName>
        <fullName evidence="3">N-acetyltransferase domain-containing protein 1</fullName>
    </alternativeName>
</protein>